<sequence length="101" mass="11625">MKCPECKSDHINKNGHRGQKQNYICVNCGRQFNHSYETKGYSDNVKRSCLKMYVNGMGFRGIERVTTVSRTTIMDWVKQVGKLLPDSYNSETIPEVGDLCW</sequence>
<dbReference type="EMBL" id="CAIQ01000521">
    <property type="protein sequence ID" value="CCI38900.1"/>
    <property type="molecule type" value="Genomic_DNA"/>
</dbReference>
<dbReference type="InterPro" id="IPR009057">
    <property type="entry name" value="Homeodomain-like_sf"/>
</dbReference>
<proteinExistence type="predicted"/>
<dbReference type="PANTHER" id="PTHR33293:SF2">
    <property type="entry name" value="TRANSPOSASE"/>
    <property type="match status" value="1"/>
</dbReference>
<dbReference type="SUPFAM" id="SSF46689">
    <property type="entry name" value="Homeodomain-like"/>
    <property type="match status" value="1"/>
</dbReference>
<evidence type="ECO:0000313" key="2">
    <source>
        <dbReference type="Proteomes" id="UP000004047"/>
    </source>
</evidence>
<gene>
    <name evidence="1" type="primary">insA</name>
    <name evidence="1" type="ORF">MICAK_720002</name>
</gene>
<organism evidence="1 2">
    <name type="scientific">Microcystis aeruginosa PCC 9701</name>
    <dbReference type="NCBI Taxonomy" id="721123"/>
    <lineage>
        <taxon>Bacteria</taxon>
        <taxon>Bacillati</taxon>
        <taxon>Cyanobacteriota</taxon>
        <taxon>Cyanophyceae</taxon>
        <taxon>Oscillatoriophycideae</taxon>
        <taxon>Chroococcales</taxon>
        <taxon>Microcystaceae</taxon>
        <taxon>Microcystis</taxon>
    </lineage>
</organism>
<accession>I4IX76</accession>
<dbReference type="PANTHER" id="PTHR33293">
    <property type="entry name" value="INSERTION ELEMENT IS1 1 PROTEIN INSB-RELATED"/>
    <property type="match status" value="1"/>
</dbReference>
<dbReference type="InterPro" id="IPR051354">
    <property type="entry name" value="Transposase_27_IS1"/>
</dbReference>
<dbReference type="NCBIfam" id="NF033558">
    <property type="entry name" value="transpos_IS1"/>
    <property type="match status" value="1"/>
</dbReference>
<evidence type="ECO:0000313" key="1">
    <source>
        <dbReference type="EMBL" id="CCI38900.1"/>
    </source>
</evidence>
<comment type="caution">
    <text evidence="1">The sequence shown here is derived from an EMBL/GenBank/DDBJ whole genome shotgun (WGS) entry which is preliminary data.</text>
</comment>
<name>I4IX76_MICAE</name>
<dbReference type="HOGENOM" id="CLU_076276_1_4_3"/>
<protein>
    <submittedName>
        <fullName evidence="1">InsA protein</fullName>
    </submittedName>
</protein>
<dbReference type="Proteomes" id="UP000004047">
    <property type="component" value="Unassembled WGS sequence"/>
</dbReference>
<dbReference type="AlphaFoldDB" id="I4IX76"/>
<reference evidence="1 2" key="1">
    <citation type="submission" date="2012-04" db="EMBL/GenBank/DDBJ databases">
        <authorList>
            <person name="Genoscope - CEA"/>
        </authorList>
    </citation>
    <scope>NUCLEOTIDE SEQUENCE [LARGE SCALE GENOMIC DNA]</scope>
    <source>
        <strain evidence="1 2">9701</strain>
    </source>
</reference>